<feature type="transmembrane region" description="Helical" evidence="7">
    <location>
        <begin position="255"/>
        <end position="277"/>
    </location>
</feature>
<evidence type="ECO:0000313" key="11">
    <source>
        <dbReference type="Proteomes" id="UP000464593"/>
    </source>
</evidence>
<dbReference type="Proteomes" id="UP000464593">
    <property type="component" value="Chromosome"/>
</dbReference>
<accession>A0A3G2HJU3</accession>
<feature type="transmembrane region" description="Helical" evidence="7">
    <location>
        <begin position="38"/>
        <end position="58"/>
    </location>
</feature>
<organism evidence="9 11">
    <name type="scientific">Pseudomonas monteilii</name>
    <dbReference type="NCBI Taxonomy" id="76759"/>
    <lineage>
        <taxon>Bacteria</taxon>
        <taxon>Pseudomonadati</taxon>
        <taxon>Pseudomonadota</taxon>
        <taxon>Gammaproteobacteria</taxon>
        <taxon>Pseudomonadales</taxon>
        <taxon>Pseudomonadaceae</taxon>
        <taxon>Pseudomonas</taxon>
    </lineage>
</organism>
<reference evidence="8" key="2">
    <citation type="submission" date="2016-02" db="EMBL/GenBank/DDBJ databases">
        <authorList>
            <person name="Kaur G."/>
            <person name="Nair G.R."/>
            <person name="Mayilraj S."/>
        </authorList>
    </citation>
    <scope>NUCLEOTIDE SEQUENCE</scope>
    <source>
        <strain evidence="8">CD10_2</strain>
    </source>
</reference>
<dbReference type="Proteomes" id="UP000077242">
    <property type="component" value="Unassembled WGS sequence"/>
</dbReference>
<protein>
    <submittedName>
        <fullName evidence="9">Transporter</fullName>
    </submittedName>
</protein>
<keyword evidence="2" id="KW-0813">Transport</keyword>
<dbReference type="GeneID" id="49870065"/>
<feature type="transmembrane region" description="Helical" evidence="7">
    <location>
        <begin position="6"/>
        <end position="22"/>
    </location>
</feature>
<keyword evidence="6 7" id="KW-0472">Membrane</keyword>
<dbReference type="GO" id="GO:0016020">
    <property type="term" value="C:membrane"/>
    <property type="evidence" value="ECO:0007669"/>
    <property type="project" value="UniProtKB-SubCell"/>
</dbReference>
<evidence type="ECO:0000256" key="4">
    <source>
        <dbReference type="ARBA" id="ARBA00022692"/>
    </source>
</evidence>
<dbReference type="EMBL" id="CP040324">
    <property type="protein sequence ID" value="QHB29367.1"/>
    <property type="molecule type" value="Genomic_DNA"/>
</dbReference>
<proteinExistence type="predicted"/>
<reference evidence="10" key="1">
    <citation type="submission" date="2016-02" db="EMBL/GenBank/DDBJ databases">
        <title>Dietzia cinnamea strain CD11_5 genome sequencing and assembly.</title>
        <authorList>
            <person name="Kaur G."/>
            <person name="Nair G.R."/>
            <person name="Mayilraj S."/>
        </authorList>
    </citation>
    <scope>NUCLEOTIDE SEQUENCE [LARGE SCALE GENOMIC DNA]</scope>
    <source>
        <strain evidence="10">CD10_2</strain>
    </source>
</reference>
<comment type="subcellular location">
    <subcellularLocation>
        <location evidence="1">Membrane</location>
        <topology evidence="1">Multi-pass membrane protein</topology>
    </subcellularLocation>
</comment>
<dbReference type="RefSeq" id="WP_016711893.1">
    <property type="nucleotide sequence ID" value="NZ_CP022562.1"/>
</dbReference>
<evidence type="ECO:0000256" key="7">
    <source>
        <dbReference type="SAM" id="Phobius"/>
    </source>
</evidence>
<dbReference type="InterPro" id="IPR004776">
    <property type="entry name" value="Mem_transp_PIN-like"/>
</dbReference>
<feature type="transmembrane region" description="Helical" evidence="7">
    <location>
        <begin position="195"/>
        <end position="215"/>
    </location>
</feature>
<sequence length="312" mass="32836">MHTIFVIVAPIFALILVGYLCRKTNKLGDKAAAEINKMVVWLCLPALLFKVTATATWSEIWHPGFIVAFGAGALAMFVVTLAWRLYSGHGLVASSIDGLSAGYANTGYIGIPLCLLLFGQAGLQPALISSLIVVCLVFAISLTLIEIGLQEERHIGRAIVVVGKALAKNPLVISPLAGAGWAMTGLGLAEPVMHFLDMLALATTPCALISLGAFLAEKRTGAQASPWPLVGLKLVGQPALTWVLAYKVFSLPSMWAASAVLLAALPTGTGPFMLAEYYNREAGLISRTILLSTVASLVTLTGLLYLLGYAGS</sequence>
<feature type="transmembrane region" description="Helical" evidence="7">
    <location>
        <begin position="127"/>
        <end position="149"/>
    </location>
</feature>
<evidence type="ECO:0000256" key="3">
    <source>
        <dbReference type="ARBA" id="ARBA00022475"/>
    </source>
</evidence>
<name>A0A3G2HJU3_9PSED</name>
<evidence type="ECO:0000256" key="2">
    <source>
        <dbReference type="ARBA" id="ARBA00022448"/>
    </source>
</evidence>
<dbReference type="PANTHER" id="PTHR36838">
    <property type="entry name" value="AUXIN EFFLUX CARRIER FAMILY PROTEIN"/>
    <property type="match status" value="1"/>
</dbReference>
<evidence type="ECO:0000313" key="10">
    <source>
        <dbReference type="Proteomes" id="UP000077242"/>
    </source>
</evidence>
<dbReference type="Pfam" id="PF03547">
    <property type="entry name" value="Mem_trans"/>
    <property type="match status" value="1"/>
</dbReference>
<feature type="transmembrane region" description="Helical" evidence="7">
    <location>
        <begin position="98"/>
        <end position="121"/>
    </location>
</feature>
<keyword evidence="3" id="KW-1003">Cell membrane</keyword>
<feature type="transmembrane region" description="Helical" evidence="7">
    <location>
        <begin position="289"/>
        <end position="310"/>
    </location>
</feature>
<evidence type="ECO:0000256" key="5">
    <source>
        <dbReference type="ARBA" id="ARBA00022989"/>
    </source>
</evidence>
<keyword evidence="4 7" id="KW-0812">Transmembrane</keyword>
<dbReference type="GO" id="GO:0055085">
    <property type="term" value="P:transmembrane transport"/>
    <property type="evidence" value="ECO:0007669"/>
    <property type="project" value="InterPro"/>
</dbReference>
<feature type="transmembrane region" description="Helical" evidence="7">
    <location>
        <begin position="64"/>
        <end position="86"/>
    </location>
</feature>
<evidence type="ECO:0000313" key="9">
    <source>
        <dbReference type="EMBL" id="QHB29367.1"/>
    </source>
</evidence>
<reference evidence="9 11" key="3">
    <citation type="submission" date="2019-05" db="EMBL/GenBank/DDBJ databases">
        <title>Complete genome sequence of Pseudomonas Pseudomonas resinovorans.</title>
        <authorList>
            <person name="Chen H.-P."/>
        </authorList>
    </citation>
    <scope>NUCLEOTIDE SEQUENCE [LARGE SCALE GENOMIC DNA]</scope>
    <source>
        <strain evidence="9 11">TCU-CK1</strain>
    </source>
</reference>
<dbReference type="AlphaFoldDB" id="A0A3G2HJU3"/>
<evidence type="ECO:0000256" key="6">
    <source>
        <dbReference type="ARBA" id="ARBA00023136"/>
    </source>
</evidence>
<feature type="transmembrane region" description="Helical" evidence="7">
    <location>
        <begin position="227"/>
        <end position="249"/>
    </location>
</feature>
<gene>
    <name evidence="8" type="ORF">AYJ70_20760</name>
    <name evidence="9" type="ORF">TCK1_4021</name>
</gene>
<evidence type="ECO:0000313" key="8">
    <source>
        <dbReference type="EMBL" id="OAH41948.1"/>
    </source>
</evidence>
<feature type="transmembrane region" description="Helical" evidence="7">
    <location>
        <begin position="170"/>
        <end position="189"/>
    </location>
</feature>
<dbReference type="EMBL" id="LSTU01000089">
    <property type="protein sequence ID" value="OAH41948.1"/>
    <property type="molecule type" value="Genomic_DNA"/>
</dbReference>
<dbReference type="PANTHER" id="PTHR36838:SF3">
    <property type="entry name" value="TRANSPORTER AUXIN EFFLUX CARRIER EC FAMILY"/>
    <property type="match status" value="1"/>
</dbReference>
<keyword evidence="5 7" id="KW-1133">Transmembrane helix</keyword>
<evidence type="ECO:0000256" key="1">
    <source>
        <dbReference type="ARBA" id="ARBA00004141"/>
    </source>
</evidence>